<sequence length="482" mass="52694">MLAVILFLLSSFCIDHTYQDRSIAQLTDFGYVFSPLDNTITPFLQLTQKSILRCHTECNKRISCRIFDFDQDTGNCQLWSDDLTTGMISFVGSLKPRSKVGIIQITSDIYRSIHDKSCDKCLYSRYEQCDPILMTCQCPSKTFWNGNICAPQRYTNQSCTTIDSCRGDLRLECKDVDCNSIQKCSNQTNGSGVTVAGFCNATVGSGPEGLSGPWGLYVTSNNTLYVNDYDTGRVQAYSSMSRSGITIAKLSTVLDDIFVDTRGYVYIIAVNMGTIFISPQNITLPISITYPCTLSSIYKPYGIAVDKDGNIYISDYMCHAVTKWAPNATTSIIVGGQLNVAGSNSQLLNGPKFIALDEIHSTLYVVDYNNHRVQKFILGGNGIGITVAGGNGLGTGLNQLNYPAGVCASLKDQSIYIGDQNNHRVMKWKMNATQGSIIAGSTGVSGSTALLLNTPGDVALDPSEAFIYVADYANHRVQRFLL</sequence>
<dbReference type="PANTHER" id="PTHR24104:SF25">
    <property type="entry name" value="PROTEIN LIN-41"/>
    <property type="match status" value="1"/>
</dbReference>
<gene>
    <name evidence="6" type="ORF">EDS130_LOCUS44592</name>
    <name evidence="5" type="ORF">XAT740_LOCUS22310</name>
</gene>
<dbReference type="Proteomes" id="UP000663828">
    <property type="component" value="Unassembled WGS sequence"/>
</dbReference>
<dbReference type="InterPro" id="IPR001258">
    <property type="entry name" value="NHL_repeat"/>
</dbReference>
<evidence type="ECO:0000259" key="4">
    <source>
        <dbReference type="PROSITE" id="PS50948"/>
    </source>
</evidence>
<dbReference type="Pfam" id="PF01436">
    <property type="entry name" value="NHL"/>
    <property type="match status" value="2"/>
</dbReference>
<dbReference type="GO" id="GO:0008270">
    <property type="term" value="F:zinc ion binding"/>
    <property type="evidence" value="ECO:0007669"/>
    <property type="project" value="UniProtKB-KW"/>
</dbReference>
<dbReference type="EMBL" id="CAJNOJ010000884">
    <property type="protein sequence ID" value="CAF1531279.1"/>
    <property type="molecule type" value="Genomic_DNA"/>
</dbReference>
<feature type="chain" id="PRO_5035607848" description="Apple domain-containing protein" evidence="3">
    <location>
        <begin position="20"/>
        <end position="482"/>
    </location>
</feature>
<dbReference type="Gene3D" id="3.50.4.10">
    <property type="entry name" value="Hepatocyte Growth Factor"/>
    <property type="match status" value="1"/>
</dbReference>
<evidence type="ECO:0000313" key="8">
    <source>
        <dbReference type="Proteomes" id="UP000663852"/>
    </source>
</evidence>
<name>A0A815VNQ8_ADIRI</name>
<dbReference type="PROSITE" id="PS50948">
    <property type="entry name" value="PAN"/>
    <property type="match status" value="1"/>
</dbReference>
<dbReference type="OrthoDB" id="654191at2759"/>
<evidence type="ECO:0000313" key="7">
    <source>
        <dbReference type="Proteomes" id="UP000663828"/>
    </source>
</evidence>
<evidence type="ECO:0000256" key="1">
    <source>
        <dbReference type="ARBA" id="ARBA00022737"/>
    </source>
</evidence>
<proteinExistence type="predicted"/>
<dbReference type="InterPro" id="IPR050952">
    <property type="entry name" value="TRIM-NHL_E3_ligases"/>
</dbReference>
<dbReference type="Gene3D" id="2.120.10.30">
    <property type="entry name" value="TolB, C-terminal domain"/>
    <property type="match status" value="2"/>
</dbReference>
<accession>A0A815VNQ8</accession>
<feature type="repeat" description="NHL" evidence="2">
    <location>
        <begin position="348"/>
        <end position="379"/>
    </location>
</feature>
<dbReference type="InterPro" id="IPR003609">
    <property type="entry name" value="Pan_app"/>
</dbReference>
<organism evidence="6 8">
    <name type="scientific">Adineta ricciae</name>
    <name type="common">Rotifer</name>
    <dbReference type="NCBI Taxonomy" id="249248"/>
    <lineage>
        <taxon>Eukaryota</taxon>
        <taxon>Metazoa</taxon>
        <taxon>Spiralia</taxon>
        <taxon>Gnathifera</taxon>
        <taxon>Rotifera</taxon>
        <taxon>Eurotatoria</taxon>
        <taxon>Bdelloidea</taxon>
        <taxon>Adinetida</taxon>
        <taxon>Adinetidae</taxon>
        <taxon>Adineta</taxon>
    </lineage>
</organism>
<keyword evidence="3" id="KW-0732">Signal</keyword>
<evidence type="ECO:0000256" key="2">
    <source>
        <dbReference type="PROSITE-ProRule" id="PRU00504"/>
    </source>
</evidence>
<dbReference type="AlphaFoldDB" id="A0A815VNQ8"/>
<dbReference type="PROSITE" id="PS51125">
    <property type="entry name" value="NHL"/>
    <property type="match status" value="2"/>
</dbReference>
<protein>
    <recommendedName>
        <fullName evidence="4">Apple domain-containing protein</fullName>
    </recommendedName>
</protein>
<reference evidence="6" key="1">
    <citation type="submission" date="2021-02" db="EMBL/GenBank/DDBJ databases">
        <authorList>
            <person name="Nowell W R."/>
        </authorList>
    </citation>
    <scope>NUCLEOTIDE SEQUENCE</scope>
</reference>
<dbReference type="Proteomes" id="UP000663852">
    <property type="component" value="Unassembled WGS sequence"/>
</dbReference>
<dbReference type="Pfam" id="PF00024">
    <property type="entry name" value="PAN_1"/>
    <property type="match status" value="1"/>
</dbReference>
<comment type="caution">
    <text evidence="6">The sequence shown here is derived from an EMBL/GenBank/DDBJ whole genome shotgun (WGS) entry which is preliminary data.</text>
</comment>
<evidence type="ECO:0000313" key="6">
    <source>
        <dbReference type="EMBL" id="CAF1531279.1"/>
    </source>
</evidence>
<feature type="domain" description="Apple" evidence="4">
    <location>
        <begin position="13"/>
        <end position="107"/>
    </location>
</feature>
<keyword evidence="1" id="KW-0677">Repeat</keyword>
<dbReference type="InterPro" id="IPR011042">
    <property type="entry name" value="6-blade_b-propeller_TolB-like"/>
</dbReference>
<feature type="signal peptide" evidence="3">
    <location>
        <begin position="1"/>
        <end position="19"/>
    </location>
</feature>
<dbReference type="PANTHER" id="PTHR24104">
    <property type="entry name" value="E3 UBIQUITIN-PROTEIN LIGASE NHLRC1-RELATED"/>
    <property type="match status" value="1"/>
</dbReference>
<evidence type="ECO:0000256" key="3">
    <source>
        <dbReference type="SAM" id="SignalP"/>
    </source>
</evidence>
<feature type="repeat" description="NHL" evidence="2">
    <location>
        <begin position="202"/>
        <end position="240"/>
    </location>
</feature>
<dbReference type="SUPFAM" id="SSF101898">
    <property type="entry name" value="NHL repeat"/>
    <property type="match status" value="1"/>
</dbReference>
<dbReference type="EMBL" id="CAJNOR010001635">
    <property type="protein sequence ID" value="CAF1176106.1"/>
    <property type="molecule type" value="Genomic_DNA"/>
</dbReference>
<keyword evidence="7" id="KW-1185">Reference proteome</keyword>
<evidence type="ECO:0000313" key="5">
    <source>
        <dbReference type="EMBL" id="CAF1176106.1"/>
    </source>
</evidence>
<dbReference type="CDD" id="cd05819">
    <property type="entry name" value="NHL"/>
    <property type="match status" value="1"/>
</dbReference>